<dbReference type="Proteomes" id="UP000270046">
    <property type="component" value="Chromosome"/>
</dbReference>
<keyword evidence="4" id="KW-1185">Reference proteome</keyword>
<dbReference type="GO" id="GO:0008713">
    <property type="term" value="F:ADP-heptose-lipopolysaccharide heptosyltransferase activity"/>
    <property type="evidence" value="ECO:0007669"/>
    <property type="project" value="TreeGrafter"/>
</dbReference>
<dbReference type="PANTHER" id="PTHR30160:SF15">
    <property type="entry name" value="GLYCOSYLTRANSFERASE HI_0523-RELATED"/>
    <property type="match status" value="1"/>
</dbReference>
<keyword evidence="2 3" id="KW-0808">Transferase</keyword>
<keyword evidence="1" id="KW-0328">Glycosyltransferase</keyword>
<organism evidence="3 4">
    <name type="scientific">Mucilaginibacter celer</name>
    <dbReference type="NCBI Taxonomy" id="2305508"/>
    <lineage>
        <taxon>Bacteria</taxon>
        <taxon>Pseudomonadati</taxon>
        <taxon>Bacteroidota</taxon>
        <taxon>Sphingobacteriia</taxon>
        <taxon>Sphingobacteriales</taxon>
        <taxon>Sphingobacteriaceae</taxon>
        <taxon>Mucilaginibacter</taxon>
    </lineage>
</organism>
<dbReference type="RefSeq" id="WP_119407512.1">
    <property type="nucleotide sequence ID" value="NZ_CP032869.1"/>
</dbReference>
<dbReference type="EMBL" id="CP032869">
    <property type="protein sequence ID" value="AYL93790.1"/>
    <property type="molecule type" value="Genomic_DNA"/>
</dbReference>
<dbReference type="KEGG" id="muh:HYN43_000095"/>
<gene>
    <name evidence="3" type="ORF">HYN43_000095</name>
</gene>
<dbReference type="InterPro" id="IPR051199">
    <property type="entry name" value="LPS_LOS_Heptosyltrfase"/>
</dbReference>
<dbReference type="PANTHER" id="PTHR30160">
    <property type="entry name" value="TETRAACYLDISACCHARIDE 4'-KINASE-RELATED"/>
    <property type="match status" value="1"/>
</dbReference>
<dbReference type="SUPFAM" id="SSF53756">
    <property type="entry name" value="UDP-Glycosyltransferase/glycogen phosphorylase"/>
    <property type="match status" value="1"/>
</dbReference>
<dbReference type="Pfam" id="PF01075">
    <property type="entry name" value="Glyco_transf_9"/>
    <property type="match status" value="1"/>
</dbReference>
<evidence type="ECO:0000313" key="3">
    <source>
        <dbReference type="EMBL" id="AYL93790.1"/>
    </source>
</evidence>
<dbReference type="AlphaFoldDB" id="A0A494VLP7"/>
<evidence type="ECO:0000313" key="4">
    <source>
        <dbReference type="Proteomes" id="UP000270046"/>
    </source>
</evidence>
<dbReference type="Gene3D" id="3.40.50.2000">
    <property type="entry name" value="Glycogen Phosphorylase B"/>
    <property type="match status" value="2"/>
</dbReference>
<evidence type="ECO:0000256" key="2">
    <source>
        <dbReference type="ARBA" id="ARBA00022679"/>
    </source>
</evidence>
<protein>
    <submittedName>
        <fullName evidence="3">Lipopolysaccharide heptosyltransferase family protein</fullName>
    </submittedName>
</protein>
<dbReference type="GO" id="GO:0009244">
    <property type="term" value="P:lipopolysaccharide core region biosynthetic process"/>
    <property type="evidence" value="ECO:0007669"/>
    <property type="project" value="TreeGrafter"/>
</dbReference>
<dbReference type="InterPro" id="IPR002201">
    <property type="entry name" value="Glyco_trans_9"/>
</dbReference>
<proteinExistence type="predicted"/>
<dbReference type="GO" id="GO:0005829">
    <property type="term" value="C:cytosol"/>
    <property type="evidence" value="ECO:0007669"/>
    <property type="project" value="TreeGrafter"/>
</dbReference>
<evidence type="ECO:0000256" key="1">
    <source>
        <dbReference type="ARBA" id="ARBA00022676"/>
    </source>
</evidence>
<sequence>MRQIDHTTIKHVLISRVDAIGDVVLTLPMAAYLKQLLPGVSVSFLGRTYTKPVIETCTAVDEFINYDELKNLPADEQAAFLKRKNIDAVIHVFPNKHVAAIMRQAGIKLRIGTTNRLFHWHTCNRLVKLSRKKSDLHEAQLNLILLRPFGLTEAQSLPEVIDHYHFECKTPLPESLANNLLADKFNLIIHPKSHGSGMEWGLDNFAKLINELPSEKYNVIITGSDKEKALLAGWIKTLPPTVVDMTGKMQLHEFIAFIFHADGLLASGTGPLHVAAAAGINTLGLFPSVRPIHPGRWAPLGKKAGYLESDGGNLDGITTRMVMQKIDMWYNNKFVINA</sequence>
<accession>A0A494VLP7</accession>
<reference evidence="3 4" key="1">
    <citation type="submission" date="2018-10" db="EMBL/GenBank/DDBJ databases">
        <title>Genome sequencing of Mucilaginibacter sp. HYN0043.</title>
        <authorList>
            <person name="Kim M."/>
            <person name="Yi H."/>
        </authorList>
    </citation>
    <scope>NUCLEOTIDE SEQUENCE [LARGE SCALE GENOMIC DNA]</scope>
    <source>
        <strain evidence="3 4">HYN0043</strain>
    </source>
</reference>
<dbReference type="CDD" id="cd03789">
    <property type="entry name" value="GT9_LPS_heptosyltransferase"/>
    <property type="match status" value="1"/>
</dbReference>
<name>A0A494VLP7_9SPHI</name>
<dbReference type="OrthoDB" id="9797795at2"/>